<reference evidence="1" key="1">
    <citation type="submission" date="2014-09" db="EMBL/GenBank/DDBJ databases">
        <authorList>
            <person name="Magalhaes I.L.F."/>
            <person name="Oliveira U."/>
            <person name="Santos F.R."/>
            <person name="Vidigal T.H.D.A."/>
            <person name="Brescovit A.D."/>
            <person name="Santos A.J."/>
        </authorList>
    </citation>
    <scope>NUCLEOTIDE SEQUENCE</scope>
    <source>
        <tissue evidence="1">Shoot tissue taken approximately 20 cm above the soil surface</tissue>
    </source>
</reference>
<proteinExistence type="predicted"/>
<evidence type="ECO:0000313" key="1">
    <source>
        <dbReference type="EMBL" id="JAE19089.1"/>
    </source>
</evidence>
<dbReference type="EMBL" id="GBRH01178807">
    <property type="protein sequence ID" value="JAE19089.1"/>
    <property type="molecule type" value="Transcribed_RNA"/>
</dbReference>
<organism evidence="1">
    <name type="scientific">Arundo donax</name>
    <name type="common">Giant reed</name>
    <name type="synonym">Donax arundinaceus</name>
    <dbReference type="NCBI Taxonomy" id="35708"/>
    <lineage>
        <taxon>Eukaryota</taxon>
        <taxon>Viridiplantae</taxon>
        <taxon>Streptophyta</taxon>
        <taxon>Embryophyta</taxon>
        <taxon>Tracheophyta</taxon>
        <taxon>Spermatophyta</taxon>
        <taxon>Magnoliopsida</taxon>
        <taxon>Liliopsida</taxon>
        <taxon>Poales</taxon>
        <taxon>Poaceae</taxon>
        <taxon>PACMAD clade</taxon>
        <taxon>Arundinoideae</taxon>
        <taxon>Arundineae</taxon>
        <taxon>Arundo</taxon>
    </lineage>
</organism>
<protein>
    <submittedName>
        <fullName evidence="1">Uncharacterized protein</fullName>
    </submittedName>
</protein>
<sequence length="27" mass="3045">MRTKQTPNHIGDLCSVSLPPYFPSLEN</sequence>
<accession>A0A0A9G6M1</accession>
<name>A0A0A9G6M1_ARUDO</name>
<dbReference type="AlphaFoldDB" id="A0A0A9G6M1"/>
<reference evidence="1" key="2">
    <citation type="journal article" date="2015" name="Data Brief">
        <title>Shoot transcriptome of the giant reed, Arundo donax.</title>
        <authorList>
            <person name="Barrero R.A."/>
            <person name="Guerrero F.D."/>
            <person name="Moolhuijzen P."/>
            <person name="Goolsby J.A."/>
            <person name="Tidwell J."/>
            <person name="Bellgard S.E."/>
            <person name="Bellgard M.I."/>
        </authorList>
    </citation>
    <scope>NUCLEOTIDE SEQUENCE</scope>
    <source>
        <tissue evidence="1">Shoot tissue taken approximately 20 cm above the soil surface</tissue>
    </source>
</reference>